<evidence type="ECO:0000313" key="1">
    <source>
        <dbReference type="EMBL" id="GGC18441.1"/>
    </source>
</evidence>
<reference evidence="1" key="2">
    <citation type="submission" date="2020-09" db="EMBL/GenBank/DDBJ databases">
        <authorList>
            <person name="Sun Q."/>
            <person name="Sedlacek I."/>
        </authorList>
    </citation>
    <scope>NUCLEOTIDE SEQUENCE</scope>
    <source>
        <strain evidence="1">CCM 7086</strain>
    </source>
</reference>
<comment type="caution">
    <text evidence="1">The sequence shown here is derived from an EMBL/GenBank/DDBJ whole genome shotgun (WGS) entry which is preliminary data.</text>
</comment>
<keyword evidence="2" id="KW-1185">Reference proteome</keyword>
<dbReference type="AlphaFoldDB" id="A0A8J2UMJ0"/>
<organism evidence="1 2">
    <name type="scientific">Oxalicibacterium flavum</name>
    <dbReference type="NCBI Taxonomy" id="179467"/>
    <lineage>
        <taxon>Bacteria</taxon>
        <taxon>Pseudomonadati</taxon>
        <taxon>Pseudomonadota</taxon>
        <taxon>Betaproteobacteria</taxon>
        <taxon>Burkholderiales</taxon>
        <taxon>Oxalobacteraceae</taxon>
        <taxon>Oxalicibacterium</taxon>
    </lineage>
</organism>
<protein>
    <submittedName>
        <fullName evidence="1">Uncharacterized protein</fullName>
    </submittedName>
</protein>
<accession>A0A8J2UMJ0</accession>
<evidence type="ECO:0000313" key="2">
    <source>
        <dbReference type="Proteomes" id="UP000620266"/>
    </source>
</evidence>
<sequence length="123" mass="13498">MFREGEKAVVFILSTFIDAMKSRPFIHLCLSLLLLFAQQFAFAGALDHVQQTVFDHQCSVEEGDAADGELSKHLLIDEYDDAPLSAFVIPPAPSLAAQSVAVACDQFFRIASPHYFSRAPPLA</sequence>
<gene>
    <name evidence="1" type="ORF">GCM10007205_29360</name>
</gene>
<reference evidence="1" key="1">
    <citation type="journal article" date="2014" name="Int. J. Syst. Evol. Microbiol.">
        <title>Complete genome sequence of Corynebacterium casei LMG S-19264T (=DSM 44701T), isolated from a smear-ripened cheese.</title>
        <authorList>
            <consortium name="US DOE Joint Genome Institute (JGI-PGF)"/>
            <person name="Walter F."/>
            <person name="Albersmeier A."/>
            <person name="Kalinowski J."/>
            <person name="Ruckert C."/>
        </authorList>
    </citation>
    <scope>NUCLEOTIDE SEQUENCE</scope>
    <source>
        <strain evidence="1">CCM 7086</strain>
    </source>
</reference>
<proteinExistence type="predicted"/>
<name>A0A8J2UMJ0_9BURK</name>
<dbReference type="Proteomes" id="UP000620266">
    <property type="component" value="Unassembled WGS sequence"/>
</dbReference>
<dbReference type="EMBL" id="BMCG01000006">
    <property type="protein sequence ID" value="GGC18441.1"/>
    <property type="molecule type" value="Genomic_DNA"/>
</dbReference>